<accession>A0A8B6EMN9</accession>
<dbReference type="Proteomes" id="UP000596742">
    <property type="component" value="Unassembled WGS sequence"/>
</dbReference>
<feature type="compositionally biased region" description="Pro residues" evidence="1">
    <location>
        <begin position="48"/>
        <end position="68"/>
    </location>
</feature>
<organism evidence="2 3">
    <name type="scientific">Mytilus galloprovincialis</name>
    <name type="common">Mediterranean mussel</name>
    <dbReference type="NCBI Taxonomy" id="29158"/>
    <lineage>
        <taxon>Eukaryota</taxon>
        <taxon>Metazoa</taxon>
        <taxon>Spiralia</taxon>
        <taxon>Lophotrochozoa</taxon>
        <taxon>Mollusca</taxon>
        <taxon>Bivalvia</taxon>
        <taxon>Autobranchia</taxon>
        <taxon>Pteriomorphia</taxon>
        <taxon>Mytilida</taxon>
        <taxon>Mytiloidea</taxon>
        <taxon>Mytilidae</taxon>
        <taxon>Mytilinae</taxon>
        <taxon>Mytilus</taxon>
    </lineage>
</organism>
<feature type="compositionally biased region" description="Basic residues" evidence="1">
    <location>
        <begin position="1"/>
        <end position="10"/>
    </location>
</feature>
<evidence type="ECO:0000313" key="3">
    <source>
        <dbReference type="Proteomes" id="UP000596742"/>
    </source>
</evidence>
<evidence type="ECO:0000256" key="1">
    <source>
        <dbReference type="SAM" id="MobiDB-lite"/>
    </source>
</evidence>
<feature type="compositionally biased region" description="Low complexity" evidence="1">
    <location>
        <begin position="69"/>
        <end position="85"/>
    </location>
</feature>
<feature type="region of interest" description="Disordered" evidence="1">
    <location>
        <begin position="1"/>
        <end position="127"/>
    </location>
</feature>
<gene>
    <name evidence="2" type="ORF">MGAL_10B064115</name>
</gene>
<reference evidence="2" key="1">
    <citation type="submission" date="2018-11" db="EMBL/GenBank/DDBJ databases">
        <authorList>
            <person name="Alioto T."/>
            <person name="Alioto T."/>
        </authorList>
    </citation>
    <scope>NUCLEOTIDE SEQUENCE</scope>
</reference>
<keyword evidence="3" id="KW-1185">Reference proteome</keyword>
<protein>
    <submittedName>
        <fullName evidence="2">Uncharacterized protein</fullName>
    </submittedName>
</protein>
<comment type="caution">
    <text evidence="2">The sequence shown here is derived from an EMBL/GenBank/DDBJ whole genome shotgun (WGS) entry which is preliminary data.</text>
</comment>
<dbReference type="EMBL" id="UYJE01005271">
    <property type="protein sequence ID" value="VDI35787.1"/>
    <property type="molecule type" value="Genomic_DNA"/>
</dbReference>
<evidence type="ECO:0000313" key="2">
    <source>
        <dbReference type="EMBL" id="VDI35787.1"/>
    </source>
</evidence>
<name>A0A8B6EMN9_MYTGA</name>
<dbReference type="AlphaFoldDB" id="A0A8B6EMN9"/>
<proteinExistence type="predicted"/>
<sequence length="127" mass="14015">MPRGKGKRVLPNRAARRQDNPVQLPVNKRRRARRAESIGQNEANPQLPIMPPQQPLLPPQQPILPPQQPLMSPQQPLMPQYLPQQPILPPQQIGASNIPRQPAEQQVPGQGGVQLGQPAARNTVENG</sequence>